<dbReference type="GO" id="GO:0005886">
    <property type="term" value="C:plasma membrane"/>
    <property type="evidence" value="ECO:0007669"/>
    <property type="project" value="UniProtKB-SubCell"/>
</dbReference>
<reference evidence="9 10" key="1">
    <citation type="submission" date="2019-07" db="EMBL/GenBank/DDBJ databases">
        <title>Whole genome shotgun sequence of Swaminathania salitolerans NBRC 104436.</title>
        <authorList>
            <person name="Hosoyama A."/>
            <person name="Uohara A."/>
            <person name="Ohji S."/>
            <person name="Ichikawa N."/>
        </authorList>
    </citation>
    <scope>NUCLEOTIDE SEQUENCE [LARGE SCALE GENOMIC DNA]</scope>
    <source>
        <strain evidence="9 10">NBRC 104436</strain>
    </source>
</reference>
<keyword evidence="10" id="KW-1185">Reference proteome</keyword>
<feature type="transmembrane region" description="Helical" evidence="8">
    <location>
        <begin position="488"/>
        <end position="507"/>
    </location>
</feature>
<feature type="transmembrane region" description="Helical" evidence="8">
    <location>
        <begin position="134"/>
        <end position="152"/>
    </location>
</feature>
<feature type="transmembrane region" description="Helical" evidence="8">
    <location>
        <begin position="519"/>
        <end position="538"/>
    </location>
</feature>
<comment type="caution">
    <text evidence="9">The sequence shown here is derived from an EMBL/GenBank/DDBJ whole genome shotgun (WGS) entry which is preliminary data.</text>
</comment>
<feature type="transmembrane region" description="Helical" evidence="8">
    <location>
        <begin position="600"/>
        <end position="619"/>
    </location>
</feature>
<dbReference type="PANTHER" id="PTHR30509">
    <property type="entry name" value="P-HYDROXYBENZOIC ACID EFFLUX PUMP SUBUNIT-RELATED"/>
    <property type="match status" value="1"/>
</dbReference>
<organism evidence="9 10">
    <name type="scientific">Swaminathania salitolerans</name>
    <dbReference type="NCBI Taxonomy" id="182838"/>
    <lineage>
        <taxon>Bacteria</taxon>
        <taxon>Pseudomonadati</taxon>
        <taxon>Pseudomonadota</taxon>
        <taxon>Alphaproteobacteria</taxon>
        <taxon>Acetobacterales</taxon>
        <taxon>Acetobacteraceae</taxon>
        <taxon>Swaminathania</taxon>
    </lineage>
</organism>
<feature type="transmembrane region" description="Helical" evidence="8">
    <location>
        <begin position="164"/>
        <end position="186"/>
    </location>
</feature>
<protein>
    <recommendedName>
        <fullName evidence="11">Fusaric acid resistance protein</fullName>
    </recommendedName>
</protein>
<evidence type="ECO:0000256" key="5">
    <source>
        <dbReference type="ARBA" id="ARBA00022989"/>
    </source>
</evidence>
<feature type="transmembrane region" description="Helical" evidence="8">
    <location>
        <begin position="569"/>
        <end position="588"/>
    </location>
</feature>
<comment type="subcellular location">
    <subcellularLocation>
        <location evidence="1">Cell membrane</location>
        <topology evidence="1">Multi-pass membrane protein</topology>
    </subcellularLocation>
</comment>
<dbReference type="OrthoDB" id="8005649at2"/>
<dbReference type="AlphaFoldDB" id="A0A511BKR7"/>
<feature type="transmembrane region" description="Helical" evidence="8">
    <location>
        <begin position="43"/>
        <end position="70"/>
    </location>
</feature>
<dbReference type="Proteomes" id="UP000321405">
    <property type="component" value="Unassembled WGS sequence"/>
</dbReference>
<name>A0A511BKR7_9PROT</name>
<dbReference type="GO" id="GO:0022857">
    <property type="term" value="F:transmembrane transporter activity"/>
    <property type="evidence" value="ECO:0007669"/>
    <property type="project" value="InterPro"/>
</dbReference>
<dbReference type="EMBL" id="BJVC01000001">
    <property type="protein sequence ID" value="GEL00937.1"/>
    <property type="molecule type" value="Genomic_DNA"/>
</dbReference>
<evidence type="ECO:0000256" key="7">
    <source>
        <dbReference type="SAM" id="MobiDB-lite"/>
    </source>
</evidence>
<evidence type="ECO:0000256" key="6">
    <source>
        <dbReference type="ARBA" id="ARBA00023136"/>
    </source>
</evidence>
<proteinExistence type="predicted"/>
<keyword evidence="4 8" id="KW-0812">Transmembrane</keyword>
<gene>
    <name evidence="9" type="ORF">SSA02_01000</name>
</gene>
<evidence type="ECO:0000256" key="1">
    <source>
        <dbReference type="ARBA" id="ARBA00004651"/>
    </source>
</evidence>
<evidence type="ECO:0000256" key="2">
    <source>
        <dbReference type="ARBA" id="ARBA00022448"/>
    </source>
</evidence>
<evidence type="ECO:0008006" key="11">
    <source>
        <dbReference type="Google" id="ProtNLM"/>
    </source>
</evidence>
<evidence type="ECO:0000313" key="10">
    <source>
        <dbReference type="Proteomes" id="UP000321405"/>
    </source>
</evidence>
<dbReference type="PANTHER" id="PTHR30509:SF9">
    <property type="entry name" value="MULTIDRUG RESISTANCE PROTEIN MDTO"/>
    <property type="match status" value="1"/>
</dbReference>
<feature type="region of interest" description="Disordered" evidence="7">
    <location>
        <begin position="320"/>
        <end position="343"/>
    </location>
</feature>
<keyword evidence="6 8" id="KW-0472">Membrane</keyword>
<evidence type="ECO:0000256" key="4">
    <source>
        <dbReference type="ARBA" id="ARBA00022692"/>
    </source>
</evidence>
<feature type="transmembrane region" description="Helical" evidence="8">
    <location>
        <begin position="82"/>
        <end position="102"/>
    </location>
</feature>
<keyword evidence="2" id="KW-0813">Transport</keyword>
<evidence type="ECO:0000256" key="8">
    <source>
        <dbReference type="SAM" id="Phobius"/>
    </source>
</evidence>
<accession>A0A511BKR7</accession>
<dbReference type="Pfam" id="PF04632">
    <property type="entry name" value="FUSC"/>
    <property type="match status" value="1"/>
</dbReference>
<feature type="transmembrane region" description="Helical" evidence="8">
    <location>
        <begin position="108"/>
        <end position="127"/>
    </location>
</feature>
<dbReference type="RefSeq" id="WP_147091983.1">
    <property type="nucleotide sequence ID" value="NZ_BJVC01000001.1"/>
</dbReference>
<sequence>MIRGYLARLDAALRRTRTPSFPLAWLFAPGANALEFALRNTVASLVALGIAFWMALGEPQWAAMTVWITAQGSRGESLSKGRWRLVGTLIGMVGAIGLVAAFPQTPWLFIPALALWAALCTGLATLFHNFRAYAFVLAAYTCAIIATAAIAAPSHVFEIAMARGTYIVLGVVCEMLAGVVFSSSLARRARHNMRRDLSEGIAATCTLLADVLEGKPLSEAAIAAVYARTLRLHDQMEFTVVELGHRDREIANAYEAIGMLSQIVSRGLGMQARLACTPGRSPETAHLVAQVGQFLRDLPDSVTACIVASPPGSSGKTFNILPRSFSGRSPDGSREGSPGGAPGAIRERGLALLACIDRAQHEAVLHAVAAGRADPEGAYPGGAYPGIAHPGDTGPKKAGSGEGGLGEGAFGEAGSKRAFEDAVILRGLSLILSEYDILFSHLETGPEAMPTEPRHRLRRVLNWRVSLHNGLRSAIAICLAGLVWHVTAWPQGAAFISFIAVVVGRFATVDNTVLASNQFFYGACFAALASIVPVFFLLPVANGFEGLCLSIAPFMFMGGLAVRNPSTANAAGSFVTFFPVLVGLDNYGRMDELSWCNTTLSLLLGLGAGVVIFRCVLPFDVDQLCRMLREQCARGLDRICRPRRRIPDERRWVGRITQGMERVIRYAGADITPVMRSELQALLSAMTLGRNLLFLRCFIGDPACPAWLSDEIGSFFRVASERHRWRPGLGPATDRLIVRLEQALGTMGDDEAFPVSRALGALLVIRHEWSRSRAWLEGRTMRAGRTAAALPDADHRMNA</sequence>
<evidence type="ECO:0000256" key="3">
    <source>
        <dbReference type="ARBA" id="ARBA00022475"/>
    </source>
</evidence>
<evidence type="ECO:0000313" key="9">
    <source>
        <dbReference type="EMBL" id="GEL00937.1"/>
    </source>
</evidence>
<dbReference type="InterPro" id="IPR006726">
    <property type="entry name" value="PHBA_efflux_AaeB/fusaric-R"/>
</dbReference>
<keyword evidence="3" id="KW-1003">Cell membrane</keyword>
<keyword evidence="5 8" id="KW-1133">Transmembrane helix</keyword>